<gene>
    <name evidence="6" type="ORF">SAMEA2259716_03005</name>
    <name evidence="7" type="ORF">SAMEA2275630_00391</name>
</gene>
<dbReference type="InterPro" id="IPR032808">
    <property type="entry name" value="DoxX"/>
</dbReference>
<evidence type="ECO:0000256" key="2">
    <source>
        <dbReference type="ARBA" id="ARBA00022692"/>
    </source>
</evidence>
<keyword evidence="2 5" id="KW-0812">Transmembrane</keyword>
<protein>
    <submittedName>
        <fullName evidence="6 7">Invasion protein</fullName>
    </submittedName>
</protein>
<proteinExistence type="predicted"/>
<keyword evidence="4 5" id="KW-0472">Membrane</keyword>
<organism evidence="6 8">
    <name type="scientific">Mycobacteroides abscessus subsp. massiliense</name>
    <dbReference type="NCBI Taxonomy" id="1962118"/>
    <lineage>
        <taxon>Bacteria</taxon>
        <taxon>Bacillati</taxon>
        <taxon>Actinomycetota</taxon>
        <taxon>Actinomycetes</taxon>
        <taxon>Mycobacteriales</taxon>
        <taxon>Mycobacteriaceae</taxon>
        <taxon>Mycobacteroides</taxon>
        <taxon>Mycobacteroides abscessus</taxon>
    </lineage>
</organism>
<name>A0A1U4STR7_9MYCO</name>
<dbReference type="Proteomes" id="UP000190074">
    <property type="component" value="Unassembled WGS sequence"/>
</dbReference>
<evidence type="ECO:0000313" key="7">
    <source>
        <dbReference type="EMBL" id="SKY24104.1"/>
    </source>
</evidence>
<evidence type="ECO:0000313" key="8">
    <source>
        <dbReference type="Proteomes" id="UP000190074"/>
    </source>
</evidence>
<reference evidence="8 9" key="1">
    <citation type="submission" date="2016-11" db="EMBL/GenBank/DDBJ databases">
        <authorList>
            <consortium name="Pathogen Informatics"/>
        </authorList>
    </citation>
    <scope>NUCLEOTIDE SEQUENCE [LARGE SCALE GENOMIC DNA]</scope>
    <source>
        <strain evidence="7 9">1168</strain>
        <strain evidence="6 8">911</strain>
    </source>
</reference>
<dbReference type="RefSeq" id="WP_005064728.1">
    <property type="nucleotide sequence ID" value="NZ_CP021122.1"/>
</dbReference>
<feature type="transmembrane region" description="Helical" evidence="5">
    <location>
        <begin position="99"/>
        <end position="118"/>
    </location>
</feature>
<dbReference type="AlphaFoldDB" id="A0A1U4STR7"/>
<comment type="subcellular location">
    <subcellularLocation>
        <location evidence="1">Membrane</location>
        <topology evidence="1">Multi-pass membrane protein</topology>
    </subcellularLocation>
</comment>
<evidence type="ECO:0000256" key="1">
    <source>
        <dbReference type="ARBA" id="ARBA00004141"/>
    </source>
</evidence>
<evidence type="ECO:0000313" key="6">
    <source>
        <dbReference type="EMBL" id="SKM20041.1"/>
    </source>
</evidence>
<feature type="transmembrane region" description="Helical" evidence="5">
    <location>
        <begin position="73"/>
        <end position="93"/>
    </location>
</feature>
<dbReference type="Proteomes" id="UP000190366">
    <property type="component" value="Unassembled WGS sequence"/>
</dbReference>
<accession>A0A1U4STR7</accession>
<evidence type="ECO:0000313" key="9">
    <source>
        <dbReference type="Proteomes" id="UP000190366"/>
    </source>
</evidence>
<feature type="transmembrane region" description="Helical" evidence="5">
    <location>
        <begin position="46"/>
        <end position="66"/>
    </location>
</feature>
<evidence type="ECO:0000256" key="5">
    <source>
        <dbReference type="SAM" id="Phobius"/>
    </source>
</evidence>
<dbReference type="Pfam" id="PF13564">
    <property type="entry name" value="DoxX_2"/>
    <property type="match status" value="1"/>
</dbReference>
<dbReference type="EMBL" id="FVGW01000005">
    <property type="protein sequence ID" value="SKM20041.1"/>
    <property type="molecule type" value="Genomic_DNA"/>
</dbReference>
<evidence type="ECO:0000256" key="4">
    <source>
        <dbReference type="ARBA" id="ARBA00023136"/>
    </source>
</evidence>
<dbReference type="EMBL" id="FVQL01000001">
    <property type="protein sequence ID" value="SKY24104.1"/>
    <property type="molecule type" value="Genomic_DNA"/>
</dbReference>
<sequence>MSILETGLLITTVLCIAANGFEVAAKAVKAQFVVQNSGEVGLAPRWLPYLAVVEGAGVVGLVIGLAGVRQIGLAAAIGLVAFFIGAVGVHIRSNVLHNVAFPGVFLALALGSVAYFTLPD</sequence>
<keyword evidence="3 5" id="KW-1133">Transmembrane helix</keyword>
<dbReference type="GO" id="GO:0016020">
    <property type="term" value="C:membrane"/>
    <property type="evidence" value="ECO:0007669"/>
    <property type="project" value="UniProtKB-SubCell"/>
</dbReference>
<evidence type="ECO:0000256" key="3">
    <source>
        <dbReference type="ARBA" id="ARBA00022989"/>
    </source>
</evidence>